<dbReference type="Pfam" id="PF13561">
    <property type="entry name" value="adh_short_C2"/>
    <property type="match status" value="1"/>
</dbReference>
<organism evidence="2 3">
    <name type="scientific">Camelimonas lactis</name>
    <dbReference type="NCBI Taxonomy" id="659006"/>
    <lineage>
        <taxon>Bacteria</taxon>
        <taxon>Pseudomonadati</taxon>
        <taxon>Pseudomonadota</taxon>
        <taxon>Alphaproteobacteria</taxon>
        <taxon>Hyphomicrobiales</taxon>
        <taxon>Chelatococcaceae</taxon>
        <taxon>Camelimonas</taxon>
    </lineage>
</organism>
<dbReference type="PRINTS" id="PR00080">
    <property type="entry name" value="SDRFAMILY"/>
</dbReference>
<gene>
    <name evidence="2" type="ORF">EV666_11943</name>
</gene>
<sequence>MTPPYKKLDRSLRNRIVFVTGAASGMGAATARAFADEGARVAVVDIRADGAETVAAAIRADGGDARAFALDVADAEAVKRVVDEAATHFGGLDCLVANAGISVYAPIDAPDYDERWAQGLAVLLTAQQRLVRAALPWLRKSDAARIVTIASTEALGATAGHSAYSAAKAGVTGLTRSLAVELGREGITVNCICPGPIETGMTADIPDESKQKYARIRTAMRRYGRPEEVAHMTLSLCLPAASYLTGVVIPVDGGLMARNA</sequence>
<dbReference type="CDD" id="cd05233">
    <property type="entry name" value="SDR_c"/>
    <property type="match status" value="1"/>
</dbReference>
<dbReference type="RefSeq" id="WP_245514488.1">
    <property type="nucleotide sequence ID" value="NZ_JBHUNN010000002.1"/>
</dbReference>
<keyword evidence="3" id="KW-1185">Reference proteome</keyword>
<dbReference type="Gene3D" id="3.40.50.720">
    <property type="entry name" value="NAD(P)-binding Rossmann-like Domain"/>
    <property type="match status" value="1"/>
</dbReference>
<dbReference type="Proteomes" id="UP000294881">
    <property type="component" value="Unassembled WGS sequence"/>
</dbReference>
<comment type="caution">
    <text evidence="2">The sequence shown here is derived from an EMBL/GenBank/DDBJ whole genome shotgun (WGS) entry which is preliminary data.</text>
</comment>
<dbReference type="SUPFAM" id="SSF51735">
    <property type="entry name" value="NAD(P)-binding Rossmann-fold domains"/>
    <property type="match status" value="1"/>
</dbReference>
<proteinExistence type="inferred from homology"/>
<dbReference type="InterPro" id="IPR050259">
    <property type="entry name" value="SDR"/>
</dbReference>
<dbReference type="InterPro" id="IPR020904">
    <property type="entry name" value="Sc_DH/Rdtase_CS"/>
</dbReference>
<dbReference type="FunFam" id="3.40.50.720:FF:000084">
    <property type="entry name" value="Short-chain dehydrogenase reductase"/>
    <property type="match status" value="1"/>
</dbReference>
<evidence type="ECO:0000256" key="1">
    <source>
        <dbReference type="ARBA" id="ARBA00006484"/>
    </source>
</evidence>
<comment type="similarity">
    <text evidence="1">Belongs to the short-chain dehydrogenases/reductases (SDR) family.</text>
</comment>
<dbReference type="EMBL" id="SLWL01000019">
    <property type="protein sequence ID" value="TCO09047.1"/>
    <property type="molecule type" value="Genomic_DNA"/>
</dbReference>
<dbReference type="PANTHER" id="PTHR42879:SF2">
    <property type="entry name" value="3-OXOACYL-[ACYL-CARRIER-PROTEIN] REDUCTASE FABG"/>
    <property type="match status" value="1"/>
</dbReference>
<dbReference type="AlphaFoldDB" id="A0A4R2GJZ1"/>
<dbReference type="PRINTS" id="PR00081">
    <property type="entry name" value="GDHRDH"/>
</dbReference>
<evidence type="ECO:0000313" key="3">
    <source>
        <dbReference type="Proteomes" id="UP000294881"/>
    </source>
</evidence>
<dbReference type="PROSITE" id="PS00061">
    <property type="entry name" value="ADH_SHORT"/>
    <property type="match status" value="1"/>
</dbReference>
<dbReference type="PANTHER" id="PTHR42879">
    <property type="entry name" value="3-OXOACYL-(ACYL-CARRIER-PROTEIN) REDUCTASE"/>
    <property type="match status" value="1"/>
</dbReference>
<accession>A0A4R2GJZ1</accession>
<dbReference type="InterPro" id="IPR036291">
    <property type="entry name" value="NAD(P)-bd_dom_sf"/>
</dbReference>
<dbReference type="InterPro" id="IPR002347">
    <property type="entry name" value="SDR_fam"/>
</dbReference>
<evidence type="ECO:0000313" key="2">
    <source>
        <dbReference type="EMBL" id="TCO09047.1"/>
    </source>
</evidence>
<name>A0A4R2GJZ1_9HYPH</name>
<protein>
    <submittedName>
        <fullName evidence="2">3-oxoacyl-[acyl-carrier protein] reductase</fullName>
    </submittedName>
</protein>
<dbReference type="GO" id="GO:0032787">
    <property type="term" value="P:monocarboxylic acid metabolic process"/>
    <property type="evidence" value="ECO:0007669"/>
    <property type="project" value="UniProtKB-ARBA"/>
</dbReference>
<reference evidence="2 3" key="1">
    <citation type="submission" date="2019-03" db="EMBL/GenBank/DDBJ databases">
        <title>Genomic Encyclopedia of Type Strains, Phase IV (KMG-IV): sequencing the most valuable type-strain genomes for metagenomic binning, comparative biology and taxonomic classification.</title>
        <authorList>
            <person name="Goeker M."/>
        </authorList>
    </citation>
    <scope>NUCLEOTIDE SEQUENCE [LARGE SCALE GENOMIC DNA]</scope>
    <source>
        <strain evidence="2 3">DSM 22958</strain>
    </source>
</reference>